<dbReference type="OrthoDB" id="5348860at2"/>
<sequence>MKMKKLTYALFACVLMTLSSCGNTKETEVIKADHQNISSVDFYAENSDENWKLSVTFDGKIVFTDTQNKISFVADSNTRQIAQGADIVNIFAQNATQIFRASIDIADCEKNGKRVNIMLRKSDQKEGYDYSGCGFYRGKPQLHDIWALEQLNGEKVTTDHFPKERPHFEFNLSTNKMSGFAGCNQVNGSLAFEYNRMIIEPLASTRMFCGEATELENTILEIFKSKPIYSHEGLYLTIESPKGSIKLKKID</sequence>
<evidence type="ECO:0000256" key="1">
    <source>
        <dbReference type="SAM" id="SignalP"/>
    </source>
</evidence>
<dbReference type="Gene3D" id="2.40.128.270">
    <property type="match status" value="1"/>
</dbReference>
<keyword evidence="1" id="KW-0732">Signal</keyword>
<proteinExistence type="predicted"/>
<gene>
    <name evidence="3" type="ORF">DXU93_11845</name>
</gene>
<feature type="signal peptide" evidence="1">
    <location>
        <begin position="1"/>
        <end position="24"/>
    </location>
</feature>
<feature type="domain" description="DUF306" evidence="2">
    <location>
        <begin position="144"/>
        <end position="243"/>
    </location>
</feature>
<evidence type="ECO:0000313" key="4">
    <source>
        <dbReference type="Proteomes" id="UP000257127"/>
    </source>
</evidence>
<dbReference type="PANTHER" id="PTHR35535">
    <property type="entry name" value="HEAT SHOCK PROTEIN HSLJ"/>
    <property type="match status" value="1"/>
</dbReference>
<reference evidence="3 4" key="1">
    <citation type="submission" date="2018-08" db="EMBL/GenBank/DDBJ databases">
        <title>The draft genome squence of Brumimicrobium sp. N62.</title>
        <authorList>
            <person name="Du Z.-J."/>
            <person name="Luo H.-R."/>
        </authorList>
    </citation>
    <scope>NUCLEOTIDE SEQUENCE [LARGE SCALE GENOMIC DNA]</scope>
    <source>
        <strain evidence="3 4">N62</strain>
    </source>
</reference>
<comment type="caution">
    <text evidence="3">The sequence shown here is derived from an EMBL/GenBank/DDBJ whole genome shotgun (WGS) entry which is preliminary data.</text>
</comment>
<dbReference type="Pfam" id="PF03724">
    <property type="entry name" value="META"/>
    <property type="match status" value="1"/>
</dbReference>
<dbReference type="InterPro" id="IPR005184">
    <property type="entry name" value="DUF306_Meta_HslJ"/>
</dbReference>
<feature type="chain" id="PRO_5017714904" evidence="1">
    <location>
        <begin position="25"/>
        <end position="251"/>
    </location>
</feature>
<dbReference type="InterPro" id="IPR053147">
    <property type="entry name" value="Hsp_HslJ-like"/>
</dbReference>
<accession>A0A3E1EWE3</accession>
<dbReference type="AlphaFoldDB" id="A0A3E1EWE3"/>
<organism evidence="3 4">
    <name type="scientific">Brumimicrobium aurantiacum</name>
    <dbReference type="NCBI Taxonomy" id="1737063"/>
    <lineage>
        <taxon>Bacteria</taxon>
        <taxon>Pseudomonadati</taxon>
        <taxon>Bacteroidota</taxon>
        <taxon>Flavobacteriia</taxon>
        <taxon>Flavobacteriales</taxon>
        <taxon>Crocinitomicaceae</taxon>
        <taxon>Brumimicrobium</taxon>
    </lineage>
</organism>
<dbReference type="Proteomes" id="UP000257127">
    <property type="component" value="Unassembled WGS sequence"/>
</dbReference>
<evidence type="ECO:0000313" key="3">
    <source>
        <dbReference type="EMBL" id="RFC53813.1"/>
    </source>
</evidence>
<keyword evidence="4" id="KW-1185">Reference proteome</keyword>
<dbReference type="PROSITE" id="PS51257">
    <property type="entry name" value="PROKAR_LIPOPROTEIN"/>
    <property type="match status" value="1"/>
</dbReference>
<dbReference type="RefSeq" id="WP_116881509.1">
    <property type="nucleotide sequence ID" value="NZ_QURB01000007.1"/>
</dbReference>
<protein>
    <submittedName>
        <fullName evidence="3">META domain-containing protein</fullName>
    </submittedName>
</protein>
<dbReference type="PANTHER" id="PTHR35535:SF1">
    <property type="entry name" value="HEAT SHOCK PROTEIN HSLJ"/>
    <property type="match status" value="1"/>
</dbReference>
<dbReference type="InterPro" id="IPR038670">
    <property type="entry name" value="HslJ-like_sf"/>
</dbReference>
<evidence type="ECO:0000259" key="2">
    <source>
        <dbReference type="Pfam" id="PF03724"/>
    </source>
</evidence>
<name>A0A3E1EWE3_9FLAO</name>
<dbReference type="EMBL" id="QURB01000007">
    <property type="protein sequence ID" value="RFC53813.1"/>
    <property type="molecule type" value="Genomic_DNA"/>
</dbReference>